<dbReference type="AlphaFoldDB" id="A0A6L9MUB0"/>
<name>A0A6L9MUB0_9ALTE</name>
<dbReference type="SMART" id="SM01204">
    <property type="entry name" value="FIST_C"/>
    <property type="match status" value="1"/>
</dbReference>
<keyword evidence="4" id="KW-1185">Reference proteome</keyword>
<comment type="caution">
    <text evidence="3">The sequence shown here is derived from an EMBL/GenBank/DDBJ whole genome shotgun (WGS) entry which is preliminary data.</text>
</comment>
<dbReference type="PANTHER" id="PTHR40252:SF2">
    <property type="entry name" value="BLR0328 PROTEIN"/>
    <property type="match status" value="1"/>
</dbReference>
<dbReference type="Proteomes" id="UP000478837">
    <property type="component" value="Unassembled WGS sequence"/>
</dbReference>
<dbReference type="PANTHER" id="PTHR40252">
    <property type="entry name" value="BLR0328 PROTEIN"/>
    <property type="match status" value="1"/>
</dbReference>
<evidence type="ECO:0000259" key="1">
    <source>
        <dbReference type="SMART" id="SM00897"/>
    </source>
</evidence>
<gene>
    <name evidence="3" type="ORF">GTW09_09835</name>
</gene>
<protein>
    <recommendedName>
        <fullName evidence="5">Histidine kinase</fullName>
    </recommendedName>
</protein>
<dbReference type="InterPro" id="IPR019494">
    <property type="entry name" value="FIST_C"/>
</dbReference>
<dbReference type="EMBL" id="JAAAWP010000005">
    <property type="protein sequence ID" value="NDW21819.1"/>
    <property type="molecule type" value="Genomic_DNA"/>
</dbReference>
<feature type="domain" description="FIST" evidence="1">
    <location>
        <begin position="26"/>
        <end position="217"/>
    </location>
</feature>
<evidence type="ECO:0000313" key="4">
    <source>
        <dbReference type="Proteomes" id="UP000478837"/>
    </source>
</evidence>
<evidence type="ECO:0008006" key="5">
    <source>
        <dbReference type="Google" id="ProtNLM"/>
    </source>
</evidence>
<sequence>MLSASFSFTSSAEVRSQKHKIEELVPSLIIVYASPLFFENDDWFLALREISPNIVGCSTAGEISSDQVHADSIVILTIKLEYGSDIAIHTSTLANMQASFDTGMALSQKIDPQGLKGVYTLAPGLAVNGSAVINGLTSLLPSHVKLSGGLAGDNASFGRTFVISPEGISENTVVAVCFYGENLTFGYGAYGGWRSFGPSRSVTKANENLLFQLDDVPALTIYKDYLGDYASDLPANGLLFPLEVVGKDQKGTGLIRTILGIDEDTNSLILAGDVVESEYVRLMHASTDDLIDGAQLAVANALSNPKSTHSSPRVNKAHHSLALVTSCVGRKLVMGDRVEEELECIKEQLPQNTNIAGFYSYGEICPFDNKSQSKLYNQTLSMTLIQEIAP</sequence>
<reference evidence="3 4" key="1">
    <citation type="submission" date="2020-01" db="EMBL/GenBank/DDBJ databases">
        <title>Genomes of bacteria type strains.</title>
        <authorList>
            <person name="Chen J."/>
            <person name="Zhu S."/>
            <person name="Yang J."/>
        </authorList>
    </citation>
    <scope>NUCLEOTIDE SEQUENCE [LARGE SCALE GENOMIC DNA]</scope>
    <source>
        <strain evidence="3 4">LMG 22958</strain>
    </source>
</reference>
<feature type="domain" description="FIST C-domain" evidence="2">
    <location>
        <begin position="218"/>
        <end position="367"/>
    </location>
</feature>
<organism evidence="3 4">
    <name type="scientific">Alteromonas hispanica</name>
    <dbReference type="NCBI Taxonomy" id="315421"/>
    <lineage>
        <taxon>Bacteria</taxon>
        <taxon>Pseudomonadati</taxon>
        <taxon>Pseudomonadota</taxon>
        <taxon>Gammaproteobacteria</taxon>
        <taxon>Alteromonadales</taxon>
        <taxon>Alteromonadaceae</taxon>
        <taxon>Alteromonas/Salinimonas group</taxon>
        <taxon>Alteromonas</taxon>
    </lineage>
</organism>
<dbReference type="Pfam" id="PF08495">
    <property type="entry name" value="FIST"/>
    <property type="match status" value="1"/>
</dbReference>
<evidence type="ECO:0000259" key="2">
    <source>
        <dbReference type="SMART" id="SM01204"/>
    </source>
</evidence>
<accession>A0A6L9MUB0</accession>
<evidence type="ECO:0000313" key="3">
    <source>
        <dbReference type="EMBL" id="NDW21819.1"/>
    </source>
</evidence>
<dbReference type="InterPro" id="IPR013702">
    <property type="entry name" value="FIST_domain_N"/>
</dbReference>
<dbReference type="Pfam" id="PF10442">
    <property type="entry name" value="FIST_C"/>
    <property type="match status" value="1"/>
</dbReference>
<proteinExistence type="predicted"/>
<dbReference type="SMART" id="SM00897">
    <property type="entry name" value="FIST"/>
    <property type="match status" value="1"/>
</dbReference>
<dbReference type="RefSeq" id="WP_163111742.1">
    <property type="nucleotide sequence ID" value="NZ_JAAAWP010000005.1"/>
</dbReference>